<sequence>MKTIRVFFLTAVVVVLGACESNTYEEVSGYTDTPTYEANIKRIMTAHCTSCHSVNGTESGSPLETYDDVVAYAESIACKMDGQECGIMPPSGRIPQGQIDMFNLWIAQGYVQQ</sequence>
<dbReference type="RefSeq" id="WP_324691567.1">
    <property type="nucleotide sequence ID" value="NZ_BAABCR010000014.1"/>
</dbReference>
<dbReference type="Proteomes" id="UP001500968">
    <property type="component" value="Unassembled WGS sequence"/>
</dbReference>
<evidence type="ECO:0008006" key="3">
    <source>
        <dbReference type="Google" id="ProtNLM"/>
    </source>
</evidence>
<keyword evidence="2" id="KW-1185">Reference proteome</keyword>
<evidence type="ECO:0000313" key="2">
    <source>
        <dbReference type="Proteomes" id="UP001500968"/>
    </source>
</evidence>
<dbReference type="EMBL" id="BAABCR010000014">
    <property type="protein sequence ID" value="GAA4030296.1"/>
    <property type="molecule type" value="Genomic_DNA"/>
</dbReference>
<name>A0ABP7TS45_9FLAO</name>
<dbReference type="PROSITE" id="PS51257">
    <property type="entry name" value="PROKAR_LIPOPROTEIN"/>
    <property type="match status" value="1"/>
</dbReference>
<dbReference type="InterPro" id="IPR036909">
    <property type="entry name" value="Cyt_c-like_dom_sf"/>
</dbReference>
<comment type="caution">
    <text evidence="1">The sequence shown here is derived from an EMBL/GenBank/DDBJ whole genome shotgun (WGS) entry which is preliminary data.</text>
</comment>
<dbReference type="SUPFAM" id="SSF46626">
    <property type="entry name" value="Cytochrome c"/>
    <property type="match status" value="1"/>
</dbReference>
<proteinExistence type="predicted"/>
<accession>A0ABP7TS45</accession>
<reference evidence="2" key="1">
    <citation type="journal article" date="2019" name="Int. J. Syst. Evol. Microbiol.">
        <title>The Global Catalogue of Microorganisms (GCM) 10K type strain sequencing project: providing services to taxonomists for standard genome sequencing and annotation.</title>
        <authorList>
            <consortium name="The Broad Institute Genomics Platform"/>
            <consortium name="The Broad Institute Genome Sequencing Center for Infectious Disease"/>
            <person name="Wu L."/>
            <person name="Ma J."/>
        </authorList>
    </citation>
    <scope>NUCLEOTIDE SEQUENCE [LARGE SCALE GENOMIC DNA]</scope>
    <source>
        <strain evidence="2">JCM 17064</strain>
    </source>
</reference>
<gene>
    <name evidence="1" type="ORF">GCM10022386_12760</name>
</gene>
<evidence type="ECO:0000313" key="1">
    <source>
        <dbReference type="EMBL" id="GAA4030296.1"/>
    </source>
</evidence>
<protein>
    <recommendedName>
        <fullName evidence="3">Cytochrome c domain-containing protein</fullName>
    </recommendedName>
</protein>
<organism evidence="1 2">
    <name type="scientific">Flavobacterium cheonhonense</name>
    <dbReference type="NCBI Taxonomy" id="706185"/>
    <lineage>
        <taxon>Bacteria</taxon>
        <taxon>Pseudomonadati</taxon>
        <taxon>Bacteroidota</taxon>
        <taxon>Flavobacteriia</taxon>
        <taxon>Flavobacteriales</taxon>
        <taxon>Flavobacteriaceae</taxon>
        <taxon>Flavobacterium</taxon>
    </lineage>
</organism>